<keyword evidence="2" id="KW-1185">Reference proteome</keyword>
<protein>
    <recommendedName>
        <fullName evidence="3">Thioesterase/thiol ester dehydrase-isomerase</fullName>
    </recommendedName>
</protein>
<dbReference type="PANTHER" id="PTHR31793:SF39">
    <property type="entry name" value="THIOESTERASE_THIOL ESTER DEHYDRASE-ISOMERASE"/>
    <property type="match status" value="1"/>
</dbReference>
<reference evidence="1 2" key="1">
    <citation type="journal article" date="2018" name="Nat. Ecol. Evol.">
        <title>Pezizomycetes genomes reveal the molecular basis of ectomycorrhizal truffle lifestyle.</title>
        <authorList>
            <person name="Murat C."/>
            <person name="Payen T."/>
            <person name="Noel B."/>
            <person name="Kuo A."/>
            <person name="Morin E."/>
            <person name="Chen J."/>
            <person name="Kohler A."/>
            <person name="Krizsan K."/>
            <person name="Balestrini R."/>
            <person name="Da Silva C."/>
            <person name="Montanini B."/>
            <person name="Hainaut M."/>
            <person name="Levati E."/>
            <person name="Barry K.W."/>
            <person name="Belfiori B."/>
            <person name="Cichocki N."/>
            <person name="Clum A."/>
            <person name="Dockter R.B."/>
            <person name="Fauchery L."/>
            <person name="Guy J."/>
            <person name="Iotti M."/>
            <person name="Le Tacon F."/>
            <person name="Lindquist E.A."/>
            <person name="Lipzen A."/>
            <person name="Malagnac F."/>
            <person name="Mello A."/>
            <person name="Molinier V."/>
            <person name="Miyauchi S."/>
            <person name="Poulain J."/>
            <person name="Riccioni C."/>
            <person name="Rubini A."/>
            <person name="Sitrit Y."/>
            <person name="Splivallo R."/>
            <person name="Traeger S."/>
            <person name="Wang M."/>
            <person name="Zifcakova L."/>
            <person name="Wipf D."/>
            <person name="Zambonelli A."/>
            <person name="Paolocci F."/>
            <person name="Nowrousian M."/>
            <person name="Ottonello S."/>
            <person name="Baldrian P."/>
            <person name="Spatafora J.W."/>
            <person name="Henrissat B."/>
            <person name="Nagy L.G."/>
            <person name="Aury J.M."/>
            <person name="Wincker P."/>
            <person name="Grigoriev I.V."/>
            <person name="Bonfante P."/>
            <person name="Martin F.M."/>
        </authorList>
    </citation>
    <scope>NUCLEOTIDE SEQUENCE [LARGE SCALE GENOMIC DNA]</scope>
    <source>
        <strain evidence="1 2">RN42</strain>
    </source>
</reference>
<dbReference type="SUPFAM" id="SSF54637">
    <property type="entry name" value="Thioesterase/thiol ester dehydrase-isomerase"/>
    <property type="match status" value="1"/>
</dbReference>
<dbReference type="PANTHER" id="PTHR31793">
    <property type="entry name" value="4-HYDROXYBENZOYL-COA THIOESTERASE FAMILY MEMBER"/>
    <property type="match status" value="1"/>
</dbReference>
<dbReference type="OrthoDB" id="5538558at2759"/>
<evidence type="ECO:0000313" key="2">
    <source>
        <dbReference type="Proteomes" id="UP000275078"/>
    </source>
</evidence>
<gene>
    <name evidence="1" type="ORF">BJ508DRAFT_417925</name>
</gene>
<name>A0A3N4HVF6_ASCIM</name>
<evidence type="ECO:0000313" key="1">
    <source>
        <dbReference type="EMBL" id="RPA75830.1"/>
    </source>
</evidence>
<proteinExistence type="predicted"/>
<dbReference type="EMBL" id="ML119756">
    <property type="protein sequence ID" value="RPA75830.1"/>
    <property type="molecule type" value="Genomic_DNA"/>
</dbReference>
<dbReference type="GO" id="GO:0047617">
    <property type="term" value="F:fatty acyl-CoA hydrolase activity"/>
    <property type="evidence" value="ECO:0007669"/>
    <property type="project" value="TreeGrafter"/>
</dbReference>
<evidence type="ECO:0008006" key="3">
    <source>
        <dbReference type="Google" id="ProtNLM"/>
    </source>
</evidence>
<dbReference type="Pfam" id="PF13279">
    <property type="entry name" value="4HBT_2"/>
    <property type="match status" value="1"/>
</dbReference>
<accession>A0A3N4HVF6</accession>
<sequence>MSLSKPALRLLRTPTALKVTHRSYSTESAASKHWLSTTTARLGKCMFHGANPSEVRSASLALSDLATNWRGLLLGPEGFLGTTDAIGESASALIATGSLDNEVIERLHATGEGWAGIKRRKVAWGDQDCFGHVNNTRYLFYAETSRMNFFSRMAGLLERGTEERAMLEGVVEPGQKFGLIMKRGDVSYKLALRYPEYYSTFHRVLAVKKHSIELESLVLSETHKRPAARIFEDIVTFDYTANKKIEVPQWLRSTLEKVIRMQDEEAQFWKGRRSDVDELVQETEGCLRRKEL</sequence>
<organism evidence="1 2">
    <name type="scientific">Ascobolus immersus RN42</name>
    <dbReference type="NCBI Taxonomy" id="1160509"/>
    <lineage>
        <taxon>Eukaryota</taxon>
        <taxon>Fungi</taxon>
        <taxon>Dikarya</taxon>
        <taxon>Ascomycota</taxon>
        <taxon>Pezizomycotina</taxon>
        <taxon>Pezizomycetes</taxon>
        <taxon>Pezizales</taxon>
        <taxon>Ascobolaceae</taxon>
        <taxon>Ascobolus</taxon>
    </lineage>
</organism>
<dbReference type="Proteomes" id="UP000275078">
    <property type="component" value="Unassembled WGS sequence"/>
</dbReference>
<dbReference type="InterPro" id="IPR050563">
    <property type="entry name" value="4-hydroxybenzoyl-CoA_TE"/>
</dbReference>
<dbReference type="CDD" id="cd00586">
    <property type="entry name" value="4HBT"/>
    <property type="match status" value="1"/>
</dbReference>
<dbReference type="Gene3D" id="3.10.129.10">
    <property type="entry name" value="Hotdog Thioesterase"/>
    <property type="match status" value="1"/>
</dbReference>
<dbReference type="AlphaFoldDB" id="A0A3N4HVF6"/>
<dbReference type="InterPro" id="IPR029069">
    <property type="entry name" value="HotDog_dom_sf"/>
</dbReference>